<evidence type="ECO:0000313" key="3">
    <source>
        <dbReference type="Proteomes" id="UP001342314"/>
    </source>
</evidence>
<dbReference type="EMBL" id="BQKY01000002">
    <property type="protein sequence ID" value="GJN87661.1"/>
    <property type="molecule type" value="Genomic_DNA"/>
</dbReference>
<dbReference type="Pfam" id="PF04488">
    <property type="entry name" value="Gly_transf_sug"/>
    <property type="match status" value="1"/>
</dbReference>
<comment type="caution">
    <text evidence="2">The sequence shown here is derived from an EMBL/GenBank/DDBJ whole genome shotgun (WGS) entry which is preliminary data.</text>
</comment>
<protein>
    <recommendedName>
        <fullName evidence="4">Glycosyltransferase family 32 protein</fullName>
    </recommendedName>
</protein>
<dbReference type="PANTHER" id="PTHR46830:SF2">
    <property type="entry name" value="ALPHA-1,4-N-ACETYLGLUCOSAMINYLTRANSFERASE"/>
    <property type="match status" value="1"/>
</dbReference>
<dbReference type="PANTHER" id="PTHR46830">
    <property type="entry name" value="TRANSFERASE, PUTATIVE-RELATED"/>
    <property type="match status" value="1"/>
</dbReference>
<dbReference type="Proteomes" id="UP001342314">
    <property type="component" value="Unassembled WGS sequence"/>
</dbReference>
<evidence type="ECO:0000256" key="1">
    <source>
        <dbReference type="ARBA" id="ARBA00009003"/>
    </source>
</evidence>
<comment type="similarity">
    <text evidence="1">Belongs to the glycosyltransferase 32 family.</text>
</comment>
<sequence>MAPQVLKQRPSITLPGSAYRANPRLDGWKWRRRHTIFALAAFAVYVVFLRQRFSPERIPFHYPIAAPTGNTTWSPTAERQVPPYVHYVFGLASDFGGHPFHFIHYLCLTSALVTLRPEVIYFHYVYEPDTWYWHRFVRDVHRSSHTRLEMIRERDVQSVFGNKVEHFAHKADVLRLEALRDYGGVYLDVDVLVVKDLEPLYRHQVVMGMESQPNLDPALPPSGLCNAVILAKPYSSFISRWLDSYRTFDGRSWAQHSVTTPWNLARAFPSEVTVLNKFAFFWPIWDDDSLRMVHRSLAYSFHRAPSLAPTRDTQFTYHLWESASYARYLSPYDPDRIHNCGLKRGAEREEDGASDENAFSREARRFVSDEFRSAWREAKKQGLVDR</sequence>
<evidence type="ECO:0000313" key="2">
    <source>
        <dbReference type="EMBL" id="GJN87661.1"/>
    </source>
</evidence>
<organism evidence="2 3">
    <name type="scientific">Rhodotorula paludigena</name>
    <dbReference type="NCBI Taxonomy" id="86838"/>
    <lineage>
        <taxon>Eukaryota</taxon>
        <taxon>Fungi</taxon>
        <taxon>Dikarya</taxon>
        <taxon>Basidiomycota</taxon>
        <taxon>Pucciniomycotina</taxon>
        <taxon>Microbotryomycetes</taxon>
        <taxon>Sporidiobolales</taxon>
        <taxon>Sporidiobolaceae</taxon>
        <taxon>Rhodotorula</taxon>
    </lineage>
</organism>
<dbReference type="Gene3D" id="3.90.550.20">
    <property type="match status" value="1"/>
</dbReference>
<accession>A0AAV5G578</accession>
<name>A0AAV5G578_9BASI</name>
<keyword evidence="3" id="KW-1185">Reference proteome</keyword>
<gene>
    <name evidence="2" type="ORF">Rhopal_000616-T1</name>
</gene>
<dbReference type="InterPro" id="IPR029044">
    <property type="entry name" value="Nucleotide-diphossugar_trans"/>
</dbReference>
<evidence type="ECO:0008006" key="4">
    <source>
        <dbReference type="Google" id="ProtNLM"/>
    </source>
</evidence>
<dbReference type="InterPro" id="IPR007577">
    <property type="entry name" value="GlycoTrfase_DXD_sugar-bd_CS"/>
</dbReference>
<reference evidence="2 3" key="1">
    <citation type="submission" date="2021-12" db="EMBL/GenBank/DDBJ databases">
        <title>High titer production of polyol ester of fatty acids by Rhodotorula paludigena BS15 towards product separation-free biomass refinery.</title>
        <authorList>
            <person name="Mano J."/>
            <person name="Ono H."/>
            <person name="Tanaka T."/>
            <person name="Naito K."/>
            <person name="Sushida H."/>
            <person name="Ike M."/>
            <person name="Tokuyasu K."/>
            <person name="Kitaoka M."/>
        </authorList>
    </citation>
    <scope>NUCLEOTIDE SEQUENCE [LARGE SCALE GENOMIC DNA]</scope>
    <source>
        <strain evidence="2 3">BS15</strain>
    </source>
</reference>
<proteinExistence type="inferred from homology"/>
<dbReference type="SUPFAM" id="SSF53448">
    <property type="entry name" value="Nucleotide-diphospho-sugar transferases"/>
    <property type="match status" value="1"/>
</dbReference>
<dbReference type="AlphaFoldDB" id="A0AAV5G578"/>